<reference evidence="1 2" key="1">
    <citation type="submission" date="2019-06" db="EMBL/GenBank/DDBJ databases">
        <title>Genomic Encyclopedia of Archaeal and Bacterial Type Strains, Phase II (KMG-II): from individual species to whole genera.</title>
        <authorList>
            <person name="Goeker M."/>
        </authorList>
    </citation>
    <scope>NUCLEOTIDE SEQUENCE [LARGE SCALE GENOMIC DNA]</scope>
    <source>
        <strain evidence="1 2">DSM 18423</strain>
    </source>
</reference>
<gene>
    <name evidence="1" type="ORF">BD293_0896</name>
</gene>
<sequence>MGMTSFREQSLRSGAAGLRKGQMLMRFIQRIWHMMPALGNLCQAVSTNISVSVMPLSA</sequence>
<evidence type="ECO:0000313" key="2">
    <source>
        <dbReference type="Proteomes" id="UP000320582"/>
    </source>
</evidence>
<proteinExistence type="predicted"/>
<dbReference type="EMBL" id="VFPT01000001">
    <property type="protein sequence ID" value="TQM92300.1"/>
    <property type="molecule type" value="Genomic_DNA"/>
</dbReference>
<organism evidence="1 2">
    <name type="scientific">Roseinatronobacter monicus</name>
    <dbReference type="NCBI Taxonomy" id="393481"/>
    <lineage>
        <taxon>Bacteria</taxon>
        <taxon>Pseudomonadati</taxon>
        <taxon>Pseudomonadota</taxon>
        <taxon>Alphaproteobacteria</taxon>
        <taxon>Rhodobacterales</taxon>
        <taxon>Paracoccaceae</taxon>
        <taxon>Roseinatronobacter</taxon>
    </lineage>
</organism>
<keyword evidence="2" id="KW-1185">Reference proteome</keyword>
<name>A0A543KB32_9RHOB</name>
<accession>A0A543KB32</accession>
<evidence type="ECO:0000313" key="1">
    <source>
        <dbReference type="EMBL" id="TQM92300.1"/>
    </source>
</evidence>
<protein>
    <submittedName>
        <fullName evidence="1">Uncharacterized protein</fullName>
    </submittedName>
</protein>
<dbReference type="AlphaFoldDB" id="A0A543KB32"/>
<comment type="caution">
    <text evidence="1">The sequence shown here is derived from an EMBL/GenBank/DDBJ whole genome shotgun (WGS) entry which is preliminary data.</text>
</comment>
<dbReference type="Proteomes" id="UP000320582">
    <property type="component" value="Unassembled WGS sequence"/>
</dbReference>